<organism evidence="6 7">
    <name type="scientific">Taphrina deformans (strain PYCC 5710 / ATCC 11124 / CBS 356.35 / IMI 108563 / JCM 9778 / NBRC 8474)</name>
    <name type="common">Peach leaf curl fungus</name>
    <name type="synonym">Lalaria deformans</name>
    <dbReference type="NCBI Taxonomy" id="1097556"/>
    <lineage>
        <taxon>Eukaryota</taxon>
        <taxon>Fungi</taxon>
        <taxon>Dikarya</taxon>
        <taxon>Ascomycota</taxon>
        <taxon>Taphrinomycotina</taxon>
        <taxon>Taphrinomycetes</taxon>
        <taxon>Taphrinales</taxon>
        <taxon>Taphrinaceae</taxon>
        <taxon>Taphrina</taxon>
    </lineage>
</organism>
<keyword evidence="3" id="KW-0539">Nucleus</keyword>
<feature type="repeat" description="RPEL" evidence="4">
    <location>
        <begin position="152"/>
        <end position="177"/>
    </location>
</feature>
<evidence type="ECO:0000256" key="3">
    <source>
        <dbReference type="ARBA" id="ARBA00023242"/>
    </source>
</evidence>
<evidence type="ECO:0000256" key="2">
    <source>
        <dbReference type="ARBA" id="ARBA00022737"/>
    </source>
</evidence>
<dbReference type="GO" id="GO:0045944">
    <property type="term" value="P:positive regulation of transcription by RNA polymerase II"/>
    <property type="evidence" value="ECO:0007669"/>
    <property type="project" value="TreeGrafter"/>
</dbReference>
<dbReference type="PANTHER" id="PTHR22793">
    <property type="entry name" value="MYOCARDIN-RELATED TRANSCRIPTION FACTOR-RELATED"/>
    <property type="match status" value="1"/>
</dbReference>
<dbReference type="OrthoDB" id="197676at2759"/>
<protein>
    <submittedName>
        <fullName evidence="6">RPEL repeat protein</fullName>
    </submittedName>
</protein>
<evidence type="ECO:0000256" key="1">
    <source>
        <dbReference type="ARBA" id="ARBA00004123"/>
    </source>
</evidence>
<evidence type="ECO:0000256" key="4">
    <source>
        <dbReference type="PROSITE-ProRule" id="PRU00401"/>
    </source>
</evidence>
<reference evidence="6 7" key="1">
    <citation type="journal article" date="2013" name="MBio">
        <title>Genome sequencing of the plant pathogen Taphrina deformans, the causal agent of peach leaf curl.</title>
        <authorList>
            <person name="Cisse O.H."/>
            <person name="Almeida J.M.G.C.F."/>
            <person name="Fonseca A."/>
            <person name="Kumar A.A."/>
            <person name="Salojaervi J."/>
            <person name="Overmyer K."/>
            <person name="Hauser P.M."/>
            <person name="Pagni M."/>
        </authorList>
    </citation>
    <scope>NUCLEOTIDE SEQUENCE [LARGE SCALE GENOMIC DNA]</scope>
    <source>
        <strain evidence="7">PYCC 5710 / ATCC 11124 / CBS 356.35 / IMI 108563 / JCM 9778 / NBRC 8474</strain>
    </source>
</reference>
<evidence type="ECO:0000313" key="7">
    <source>
        <dbReference type="Proteomes" id="UP000013776"/>
    </source>
</evidence>
<gene>
    <name evidence="6" type="ORF">TAPDE_000731</name>
</gene>
<dbReference type="Proteomes" id="UP000013776">
    <property type="component" value="Unassembled WGS sequence"/>
</dbReference>
<feature type="region of interest" description="Disordered" evidence="5">
    <location>
        <begin position="158"/>
        <end position="182"/>
    </location>
</feature>
<dbReference type="SMART" id="SM00707">
    <property type="entry name" value="RPEL"/>
    <property type="match status" value="3"/>
</dbReference>
<dbReference type="AlphaFoldDB" id="R4X719"/>
<dbReference type="InterPro" id="IPR004018">
    <property type="entry name" value="RPEL_repeat"/>
</dbReference>
<feature type="repeat" description="RPEL" evidence="4">
    <location>
        <begin position="61"/>
        <end position="86"/>
    </location>
</feature>
<sequence length="182" mass="19869">MSTIENAIESAKGYATAGIEKATELGQQAIHAIQEQIGDSAPFGGVTRKESHGPLSPAEEKKLEDALASRPTQKELQEKNILKNTKVAPSLQAKEEELKQQQLKDSLDTKLAMRPTPDELTQKNILKEEPTSNMEGGIQSGVQALEKSQLEATLEANLEHRPAPEELIKEGILNKDENPKIA</sequence>
<dbReference type="eggNOG" id="ENOG502SC67">
    <property type="taxonomic scope" value="Eukaryota"/>
</dbReference>
<evidence type="ECO:0000256" key="5">
    <source>
        <dbReference type="SAM" id="MobiDB-lite"/>
    </source>
</evidence>
<keyword evidence="7" id="KW-1185">Reference proteome</keyword>
<dbReference type="STRING" id="1097556.R4X719"/>
<dbReference type="InterPro" id="IPR043451">
    <property type="entry name" value="Myocardin-like"/>
</dbReference>
<feature type="region of interest" description="Disordered" evidence="5">
    <location>
        <begin position="34"/>
        <end position="136"/>
    </location>
</feature>
<comment type="subcellular location">
    <subcellularLocation>
        <location evidence="1">Nucleus</location>
    </subcellularLocation>
</comment>
<proteinExistence type="predicted"/>
<feature type="compositionally biased region" description="Basic and acidic residues" evidence="5">
    <location>
        <begin position="47"/>
        <end position="81"/>
    </location>
</feature>
<keyword evidence="2" id="KW-0677">Repeat</keyword>
<feature type="compositionally biased region" description="Basic and acidic residues" evidence="5">
    <location>
        <begin position="116"/>
        <end position="130"/>
    </location>
</feature>
<evidence type="ECO:0000313" key="6">
    <source>
        <dbReference type="EMBL" id="CCG81047.1"/>
    </source>
</evidence>
<feature type="repeat" description="RPEL" evidence="4">
    <location>
        <begin position="105"/>
        <end position="130"/>
    </location>
</feature>
<dbReference type="EMBL" id="CAHR02000023">
    <property type="protein sequence ID" value="CCG81047.1"/>
    <property type="molecule type" value="Genomic_DNA"/>
</dbReference>
<dbReference type="PROSITE" id="PS51073">
    <property type="entry name" value="RPEL"/>
    <property type="match status" value="3"/>
</dbReference>
<dbReference type="GO" id="GO:0003713">
    <property type="term" value="F:transcription coactivator activity"/>
    <property type="evidence" value="ECO:0007669"/>
    <property type="project" value="TreeGrafter"/>
</dbReference>
<dbReference type="VEuPathDB" id="FungiDB:TAPDE_000731"/>
<dbReference type="PANTHER" id="PTHR22793:SF12">
    <property type="entry name" value="MYOCARDIN-RELATED TRANSCRIPTION FACTOR, ISOFORM H"/>
    <property type="match status" value="1"/>
</dbReference>
<dbReference type="Gene3D" id="6.10.150.10">
    <property type="match status" value="2"/>
</dbReference>
<dbReference type="GO" id="GO:0005634">
    <property type="term" value="C:nucleus"/>
    <property type="evidence" value="ECO:0007669"/>
    <property type="project" value="UniProtKB-SubCell"/>
</dbReference>
<accession>R4X719</accession>
<dbReference type="Pfam" id="PF02755">
    <property type="entry name" value="RPEL"/>
    <property type="match status" value="2"/>
</dbReference>
<name>R4X719_TAPDE</name>
<comment type="caution">
    <text evidence="6">The sequence shown here is derived from an EMBL/GenBank/DDBJ whole genome shotgun (WGS) entry which is preliminary data.</text>
</comment>